<comment type="function">
    <text evidence="1">Required for the processing of the 27S pre-rRNA.</text>
</comment>
<evidence type="ECO:0000256" key="8">
    <source>
        <dbReference type="SAM" id="MobiDB-lite"/>
    </source>
</evidence>
<accession>A0ABR1AG64</accession>
<gene>
    <name evidence="9" type="ORF">RUM44_003343</name>
</gene>
<protein>
    <submittedName>
        <fullName evidence="9">Uncharacterized protein</fullName>
    </submittedName>
</protein>
<comment type="caution">
    <text evidence="9">The sequence shown here is derived from an EMBL/GenBank/DDBJ whole genome shotgun (WGS) entry which is preliminary data.</text>
</comment>
<evidence type="ECO:0000256" key="2">
    <source>
        <dbReference type="ARBA" id="ARBA00004604"/>
    </source>
</evidence>
<feature type="coiled-coil region" evidence="7">
    <location>
        <begin position="185"/>
        <end position="212"/>
    </location>
</feature>
<keyword evidence="6" id="KW-0539">Nucleus</keyword>
<evidence type="ECO:0000313" key="10">
    <source>
        <dbReference type="Proteomes" id="UP001359485"/>
    </source>
</evidence>
<dbReference type="InterPro" id="IPR008610">
    <property type="entry name" value="Ebp2"/>
</dbReference>
<evidence type="ECO:0000313" key="9">
    <source>
        <dbReference type="EMBL" id="KAK6618962.1"/>
    </source>
</evidence>
<feature type="region of interest" description="Disordered" evidence="8">
    <location>
        <begin position="224"/>
        <end position="302"/>
    </location>
</feature>
<evidence type="ECO:0000256" key="3">
    <source>
        <dbReference type="ARBA" id="ARBA00007336"/>
    </source>
</evidence>
<evidence type="ECO:0000256" key="5">
    <source>
        <dbReference type="ARBA" id="ARBA00023054"/>
    </source>
</evidence>
<dbReference type="EMBL" id="JAWJWF010000049">
    <property type="protein sequence ID" value="KAK6618962.1"/>
    <property type="molecule type" value="Genomic_DNA"/>
</dbReference>
<sequence length="302" mass="34534">MNEEVLNAFDLTNVDDMSDEELQEAFAAGVLKPGLNIPFEERELKNNVSGLKFKLKEIKLNLNWIERLDLINTPAPMAPEVYDEATKENSNNVVSLKNRWKFNGAFQSRDCIDDFKREMFFHRQAQAAVLEGVPKLNSLGILTKRPDDYFAEMAKSDDHMHKVRQNLAARQTAAAESQKMKQFRKQRKLGKKAQVEAKLKQAEEKRKMLNEVKKFRKGVSKDLSFLDDKPSKKHDTRNMRAQKKKAFKDGKFGFGGRKKGSKRNTKESASYNGSLAKKGKKPGVNANRRLGKSKRIKQRSGK</sequence>
<organism evidence="9 10">
    <name type="scientific">Polyplax serrata</name>
    <name type="common">Common mouse louse</name>
    <dbReference type="NCBI Taxonomy" id="468196"/>
    <lineage>
        <taxon>Eukaryota</taxon>
        <taxon>Metazoa</taxon>
        <taxon>Ecdysozoa</taxon>
        <taxon>Arthropoda</taxon>
        <taxon>Hexapoda</taxon>
        <taxon>Insecta</taxon>
        <taxon>Pterygota</taxon>
        <taxon>Neoptera</taxon>
        <taxon>Paraneoptera</taxon>
        <taxon>Psocodea</taxon>
        <taxon>Troctomorpha</taxon>
        <taxon>Phthiraptera</taxon>
        <taxon>Anoplura</taxon>
        <taxon>Polyplacidae</taxon>
        <taxon>Polyplax</taxon>
    </lineage>
</organism>
<keyword evidence="10" id="KW-1185">Reference proteome</keyword>
<reference evidence="9 10" key="1">
    <citation type="submission" date="2023-09" db="EMBL/GenBank/DDBJ databases">
        <title>Genomes of two closely related lineages of the louse Polyplax serrata with different host specificities.</title>
        <authorList>
            <person name="Martinu J."/>
            <person name="Tarabai H."/>
            <person name="Stefka J."/>
            <person name="Hypsa V."/>
        </authorList>
    </citation>
    <scope>NUCLEOTIDE SEQUENCE [LARGE SCALE GENOMIC DNA]</scope>
    <source>
        <strain evidence="9">98ZLc_SE</strain>
    </source>
</reference>
<comment type="subcellular location">
    <subcellularLocation>
        <location evidence="2">Nucleus</location>
        <location evidence="2">Nucleolus</location>
    </subcellularLocation>
</comment>
<dbReference type="PANTHER" id="PTHR13028:SF0">
    <property type="entry name" value="RRNA-PROCESSING PROTEIN EBP2-RELATED"/>
    <property type="match status" value="1"/>
</dbReference>
<evidence type="ECO:0000256" key="6">
    <source>
        <dbReference type="ARBA" id="ARBA00023242"/>
    </source>
</evidence>
<dbReference type="Pfam" id="PF05890">
    <property type="entry name" value="Ebp2"/>
    <property type="match status" value="1"/>
</dbReference>
<feature type="compositionally biased region" description="Basic residues" evidence="8">
    <location>
        <begin position="289"/>
        <end position="302"/>
    </location>
</feature>
<evidence type="ECO:0000256" key="4">
    <source>
        <dbReference type="ARBA" id="ARBA00022517"/>
    </source>
</evidence>
<keyword evidence="4" id="KW-0690">Ribosome biogenesis</keyword>
<proteinExistence type="inferred from homology"/>
<dbReference type="PANTHER" id="PTHR13028">
    <property type="entry name" value="RRNA PROCESSING PROTEIN EBNA1-BINDING PROTEIN-RELATED"/>
    <property type="match status" value="1"/>
</dbReference>
<dbReference type="Proteomes" id="UP001359485">
    <property type="component" value="Unassembled WGS sequence"/>
</dbReference>
<name>A0ABR1AG64_POLSC</name>
<comment type="similarity">
    <text evidence="3">Belongs to the EBP2 family.</text>
</comment>
<evidence type="ECO:0000256" key="7">
    <source>
        <dbReference type="SAM" id="Coils"/>
    </source>
</evidence>
<keyword evidence="5 7" id="KW-0175">Coiled coil</keyword>
<feature type="compositionally biased region" description="Basic residues" evidence="8">
    <location>
        <begin position="231"/>
        <end position="246"/>
    </location>
</feature>
<evidence type="ECO:0000256" key="1">
    <source>
        <dbReference type="ARBA" id="ARBA00003387"/>
    </source>
</evidence>